<evidence type="ECO:0000313" key="1">
    <source>
        <dbReference type="EMBL" id="DAF44091.1"/>
    </source>
</evidence>
<organism evidence="1">
    <name type="scientific">Myoviridae sp. ctNQV2</name>
    <dbReference type="NCBI Taxonomy" id="2827683"/>
    <lineage>
        <taxon>Viruses</taxon>
        <taxon>Duplodnaviria</taxon>
        <taxon>Heunggongvirae</taxon>
        <taxon>Uroviricota</taxon>
        <taxon>Caudoviricetes</taxon>
    </lineage>
</organism>
<name>A0A8S5S001_9CAUD</name>
<sequence>MIMENIENSTATLRDTNCIILKKREYDDLVDAADKGIMLHIGVSNSDNYDVDIKAHKNCIIVGTDKIAISPGISSQIYRIAKYIKEEFDTIIKSNDSIIRKNHIDNLESLQDDLLDEFSQLSWWERLFFNPDKIKKNINDYNTIDEDLSKE</sequence>
<dbReference type="EMBL" id="BK032510">
    <property type="protein sequence ID" value="DAF44091.1"/>
    <property type="molecule type" value="Genomic_DNA"/>
</dbReference>
<proteinExistence type="predicted"/>
<accession>A0A8S5S001</accession>
<reference evidence="1" key="1">
    <citation type="journal article" date="2021" name="Proc. Natl. Acad. Sci. U.S.A.">
        <title>A Catalog of Tens of Thousands of Viruses from Human Metagenomes Reveals Hidden Associations with Chronic Diseases.</title>
        <authorList>
            <person name="Tisza M.J."/>
            <person name="Buck C.B."/>
        </authorList>
    </citation>
    <scope>NUCLEOTIDE SEQUENCE</scope>
    <source>
        <strain evidence="1">CtNQV2</strain>
    </source>
</reference>
<protein>
    <submittedName>
        <fullName evidence="1">Uncharacterized protein</fullName>
    </submittedName>
</protein>